<dbReference type="Proteomes" id="UP000225706">
    <property type="component" value="Unassembled WGS sequence"/>
</dbReference>
<dbReference type="GO" id="GO:0005737">
    <property type="term" value="C:cytoplasm"/>
    <property type="evidence" value="ECO:0007669"/>
    <property type="project" value="TreeGrafter"/>
</dbReference>
<comment type="caution">
    <text evidence="2">The sequence shown here is derived from an EMBL/GenBank/DDBJ whole genome shotgun (WGS) entry which is preliminary data.</text>
</comment>
<gene>
    <name evidence="2" type="ORF">AWC38_SpisGene6181</name>
</gene>
<protein>
    <submittedName>
        <fullName evidence="2">Uncharacterized protein</fullName>
    </submittedName>
</protein>
<reference evidence="3" key="1">
    <citation type="journal article" date="2017" name="bioRxiv">
        <title>Comparative analysis of the genomes of Stylophora pistillata and Acropora digitifera provides evidence for extensive differences between species of corals.</title>
        <authorList>
            <person name="Voolstra C.R."/>
            <person name="Li Y."/>
            <person name="Liew Y.J."/>
            <person name="Baumgarten S."/>
            <person name="Zoccola D."/>
            <person name="Flot J.-F."/>
            <person name="Tambutte S."/>
            <person name="Allemand D."/>
            <person name="Aranda M."/>
        </authorList>
    </citation>
    <scope>NUCLEOTIDE SEQUENCE [LARGE SCALE GENOMIC DNA]</scope>
</reference>
<name>A0A2B4SI08_STYPI</name>
<evidence type="ECO:0000256" key="1">
    <source>
        <dbReference type="ARBA" id="ARBA00022737"/>
    </source>
</evidence>
<dbReference type="PANTHER" id="PTHR14224">
    <property type="entry name" value="SIMILAR TO PREFERENTIALLY EXPRESSED ANTIGEN IN MELANOMA-LIKE 3"/>
    <property type="match status" value="1"/>
</dbReference>
<dbReference type="OrthoDB" id="5988262at2759"/>
<dbReference type="STRING" id="50429.A0A2B4SI08"/>
<organism evidence="2 3">
    <name type="scientific">Stylophora pistillata</name>
    <name type="common">Smooth cauliflower coral</name>
    <dbReference type="NCBI Taxonomy" id="50429"/>
    <lineage>
        <taxon>Eukaryota</taxon>
        <taxon>Metazoa</taxon>
        <taxon>Cnidaria</taxon>
        <taxon>Anthozoa</taxon>
        <taxon>Hexacorallia</taxon>
        <taxon>Scleractinia</taxon>
        <taxon>Astrocoeniina</taxon>
        <taxon>Pocilloporidae</taxon>
        <taxon>Stylophora</taxon>
    </lineage>
</organism>
<proteinExistence type="predicted"/>
<dbReference type="AlphaFoldDB" id="A0A2B4SI08"/>
<keyword evidence="3" id="KW-1185">Reference proteome</keyword>
<keyword evidence="1" id="KW-0677">Repeat</keyword>
<sequence length="408" mass="45637">MSACSLTKLSASTIVQDGCIVEGYDLSTLPRAVLQELLLTSISQSRILSLRILIVKWPLRQLILQNVQGFDEPKAVLLAYCLQRFKHDLRLVDIRGCNIGLHGTTAFCKLAADIQVSDNDVLGMKILDTRPTAEFLKGNFPTKVSCQRIPPTVIMLDCIVDKDNCGLVIQACTKHSVMDLKISHLTVHSIRRNKLRTLLSSLESSIIKGLNLAMNGLQEEGFNVISPIITTFTNLTDLNLSYTGITSQNTSAIQQIANICHRLKTIMKLDMSGNYIRSGVYAILHHLQSPLTHLDLRGCGVRESDLCEMCKLDTLKHLKSLKLNGGAFVNCIELLCRFVLKSAGTLEFLSLEDHMFDSSSISPLCQMIKTLPLLKRLSLSYNHFLPDDIRTIKDKFPAMDLVYKEWLY</sequence>
<dbReference type="EMBL" id="LSMT01000072">
    <property type="protein sequence ID" value="PFX29016.1"/>
    <property type="molecule type" value="Genomic_DNA"/>
</dbReference>
<accession>A0A2B4SI08</accession>
<dbReference type="InterPro" id="IPR050694">
    <property type="entry name" value="LRRC14/PRAME"/>
</dbReference>
<dbReference type="SUPFAM" id="SSF52047">
    <property type="entry name" value="RNI-like"/>
    <property type="match status" value="1"/>
</dbReference>
<dbReference type="PANTHER" id="PTHR14224:SF37">
    <property type="entry name" value="LEUCINE-RICH REPEAT-CONTAINING PROTEIN 14"/>
    <property type="match status" value="1"/>
</dbReference>
<dbReference type="Gene3D" id="3.80.10.10">
    <property type="entry name" value="Ribonuclease Inhibitor"/>
    <property type="match status" value="2"/>
</dbReference>
<evidence type="ECO:0000313" key="3">
    <source>
        <dbReference type="Proteomes" id="UP000225706"/>
    </source>
</evidence>
<dbReference type="InterPro" id="IPR032675">
    <property type="entry name" value="LRR_dom_sf"/>
</dbReference>
<evidence type="ECO:0000313" key="2">
    <source>
        <dbReference type="EMBL" id="PFX29016.1"/>
    </source>
</evidence>